<proteinExistence type="predicted"/>
<dbReference type="Proteomes" id="UP001623232">
    <property type="component" value="Chromosome"/>
</dbReference>
<dbReference type="RefSeq" id="WP_406644710.1">
    <property type="nucleotide sequence ID" value="NZ_CP123584.1"/>
</dbReference>
<keyword evidence="2" id="KW-1185">Reference proteome</keyword>
<evidence type="ECO:0000313" key="1">
    <source>
        <dbReference type="EMBL" id="WZK87457.1"/>
    </source>
</evidence>
<dbReference type="EMBL" id="CP123584">
    <property type="protein sequence ID" value="WZK87457.1"/>
    <property type="molecule type" value="Genomic_DNA"/>
</dbReference>
<protein>
    <submittedName>
        <fullName evidence="1">Uncharacterized protein</fullName>
    </submittedName>
</protein>
<gene>
    <name evidence="1" type="ORF">QEZ52_12615</name>
</gene>
<reference evidence="1 2" key="1">
    <citation type="submission" date="2023-04" db="EMBL/GenBank/DDBJ databases">
        <title>Complete genome sequence of Alisedimentitalea scapharcae.</title>
        <authorList>
            <person name="Rong J.-C."/>
            <person name="Yi M.-L."/>
            <person name="Zhao Q."/>
        </authorList>
    </citation>
    <scope>NUCLEOTIDE SEQUENCE [LARGE SCALE GENOMIC DNA]</scope>
    <source>
        <strain evidence="1 2">KCTC 42119</strain>
    </source>
</reference>
<name>A0ABZ2XQ02_9RHOB</name>
<evidence type="ECO:0000313" key="2">
    <source>
        <dbReference type="Proteomes" id="UP001623232"/>
    </source>
</evidence>
<accession>A0ABZ2XQ02</accession>
<sequence length="40" mass="4645">MKCEIQQYPARSAAFSMMIAEAANHLVVRLDRIIRRIRGQ</sequence>
<organism evidence="1 2">
    <name type="scientific">Aliisedimentitalea scapharcae</name>
    <dbReference type="NCBI Taxonomy" id="1524259"/>
    <lineage>
        <taxon>Bacteria</taxon>
        <taxon>Pseudomonadati</taxon>
        <taxon>Pseudomonadota</taxon>
        <taxon>Alphaproteobacteria</taxon>
        <taxon>Rhodobacterales</taxon>
        <taxon>Roseobacteraceae</taxon>
        <taxon>Aliisedimentitalea</taxon>
    </lineage>
</organism>